<evidence type="ECO:0000313" key="1">
    <source>
        <dbReference type="EMBL" id="SCB55034.1"/>
    </source>
</evidence>
<dbReference type="EMBL" id="FMAI01000034">
    <property type="protein sequence ID" value="SCB55034.1"/>
    <property type="molecule type" value="Genomic_DNA"/>
</dbReference>
<sequence length="115" mass="12920">MRGFLVTEQAKQFAGLKAMHDGAVLLSEGGQPVVLMPGFSFTTGGQAQTMDLLLVPFAHSGYLTRLFFARQITGRASNWNQHRVVERNWWAPSWNHVPATMPWTKMLLAHLRAVE</sequence>
<gene>
    <name evidence="1" type="ORF">GA0061098_10348</name>
</gene>
<keyword evidence="2" id="KW-1185">Reference proteome</keyword>
<protein>
    <submittedName>
        <fullName evidence="1">Uncharacterized protein</fullName>
    </submittedName>
</protein>
<reference evidence="2" key="1">
    <citation type="submission" date="2016-08" db="EMBL/GenBank/DDBJ databases">
        <authorList>
            <person name="Varghese N."/>
            <person name="Submissions Spin"/>
        </authorList>
    </citation>
    <scope>NUCLEOTIDE SEQUENCE [LARGE SCALE GENOMIC DNA]</scope>
    <source>
        <strain evidence="2">ERR11</strain>
    </source>
</reference>
<evidence type="ECO:0000313" key="2">
    <source>
        <dbReference type="Proteomes" id="UP000199184"/>
    </source>
</evidence>
<dbReference type="AlphaFoldDB" id="A0A1C3XSR0"/>
<proteinExistence type="predicted"/>
<organism evidence="1 2">
    <name type="scientific">Bradyrhizobium shewense</name>
    <dbReference type="NCBI Taxonomy" id="1761772"/>
    <lineage>
        <taxon>Bacteria</taxon>
        <taxon>Pseudomonadati</taxon>
        <taxon>Pseudomonadota</taxon>
        <taxon>Alphaproteobacteria</taxon>
        <taxon>Hyphomicrobiales</taxon>
        <taxon>Nitrobacteraceae</taxon>
        <taxon>Bradyrhizobium</taxon>
    </lineage>
</organism>
<dbReference type="Proteomes" id="UP000199184">
    <property type="component" value="Unassembled WGS sequence"/>
</dbReference>
<name>A0A1C3XSR0_9BRAD</name>
<accession>A0A1C3XSR0</accession>